<dbReference type="AlphaFoldDB" id="A0A080ZUU7"/>
<keyword evidence="1" id="KW-0732">Signal</keyword>
<evidence type="ECO:0000256" key="1">
    <source>
        <dbReference type="SAM" id="SignalP"/>
    </source>
</evidence>
<gene>
    <name evidence="2" type="ORF">F444_13112</name>
</gene>
<comment type="caution">
    <text evidence="2">The sequence shown here is derived from an EMBL/GenBank/DDBJ whole genome shotgun (WGS) entry which is preliminary data.</text>
</comment>
<sequence length="332" mass="34723">MKLSSFSALLVAGASLAAHANADFKITPDRTVKAATSKHVNYVKQWTLSAGTNTDFIDSIDLSLAGNAFVSYVDGLPADVIGYVNVSGDSRAVVNAVTVSKDVLNDIENDMNDLLDIDSDGGELNVWLGPTATSGYLLTEIFLASPNAVTELKSQRSAQVVVENGVLAVKGKRTELQIDATGSSAVYVSDPKTDVSVKELSLETTGKASIDYNVKSVAARTELKMESKSTSSITVLSSTVQTSTLELKADISSSICISAKEVTAKTPTLKGKDQISMPNAAKTYGAAGTEACEEAALPARKAGKVTGVVAGLTNILTGEDNDDLDDDNETED</sequence>
<dbReference type="OrthoDB" id="116847at2759"/>
<name>A0A080ZUU7_PHYNI</name>
<proteinExistence type="predicted"/>
<evidence type="ECO:0008006" key="4">
    <source>
        <dbReference type="Google" id="ProtNLM"/>
    </source>
</evidence>
<dbReference type="PANTHER" id="PTHR39200">
    <property type="entry name" value="HYPOTHETICAL EXPORTED PROTEIN"/>
    <property type="match status" value="1"/>
</dbReference>
<reference evidence="2 3" key="1">
    <citation type="submission" date="2013-11" db="EMBL/GenBank/DDBJ databases">
        <title>The Genome Sequence of Phytophthora parasitica P1976.</title>
        <authorList>
            <consortium name="The Broad Institute Genomics Platform"/>
            <person name="Russ C."/>
            <person name="Tyler B."/>
            <person name="Panabieres F."/>
            <person name="Shan W."/>
            <person name="Tripathy S."/>
            <person name="Grunwald N."/>
            <person name="Machado M."/>
            <person name="Johnson C.S."/>
            <person name="Walker B."/>
            <person name="Young S."/>
            <person name="Zeng Q."/>
            <person name="Gargeya S."/>
            <person name="Fitzgerald M."/>
            <person name="Haas B."/>
            <person name="Abouelleil A."/>
            <person name="Allen A.W."/>
            <person name="Alvarado L."/>
            <person name="Arachchi H.M."/>
            <person name="Berlin A.M."/>
            <person name="Chapman S.B."/>
            <person name="Gainer-Dewar J."/>
            <person name="Goldberg J."/>
            <person name="Griggs A."/>
            <person name="Gujja S."/>
            <person name="Hansen M."/>
            <person name="Howarth C."/>
            <person name="Imamovic A."/>
            <person name="Ireland A."/>
            <person name="Larimer J."/>
            <person name="McCowan C."/>
            <person name="Murphy C."/>
            <person name="Pearson M."/>
            <person name="Poon T.W."/>
            <person name="Priest M."/>
            <person name="Roberts A."/>
            <person name="Saif S."/>
            <person name="Shea T."/>
            <person name="Sisk P."/>
            <person name="Sykes S."/>
            <person name="Wortman J."/>
            <person name="Nusbaum C."/>
            <person name="Birren B."/>
        </authorList>
    </citation>
    <scope>NUCLEOTIDE SEQUENCE [LARGE SCALE GENOMIC DNA]</scope>
    <source>
        <strain evidence="2 3">P1976</strain>
    </source>
</reference>
<dbReference type="Proteomes" id="UP000028582">
    <property type="component" value="Unassembled WGS sequence"/>
</dbReference>
<feature type="chain" id="PRO_5001753688" description="Auto-transporter adhesin head GIN domain-containing protein" evidence="1">
    <location>
        <begin position="23"/>
        <end position="332"/>
    </location>
</feature>
<accession>A0A080ZUU7</accession>
<organism evidence="2 3">
    <name type="scientific">Phytophthora nicotianae P1976</name>
    <dbReference type="NCBI Taxonomy" id="1317066"/>
    <lineage>
        <taxon>Eukaryota</taxon>
        <taxon>Sar</taxon>
        <taxon>Stramenopiles</taxon>
        <taxon>Oomycota</taxon>
        <taxon>Peronosporomycetes</taxon>
        <taxon>Peronosporales</taxon>
        <taxon>Peronosporaceae</taxon>
        <taxon>Phytophthora</taxon>
    </lineage>
</organism>
<evidence type="ECO:0000313" key="3">
    <source>
        <dbReference type="Proteomes" id="UP000028582"/>
    </source>
</evidence>
<evidence type="ECO:0000313" key="2">
    <source>
        <dbReference type="EMBL" id="ETO70408.1"/>
    </source>
</evidence>
<feature type="signal peptide" evidence="1">
    <location>
        <begin position="1"/>
        <end position="22"/>
    </location>
</feature>
<dbReference type="PANTHER" id="PTHR39200:SF1">
    <property type="entry name" value="AUTO-TRANSPORTER ADHESIN HEAD GIN DOMAIN-CONTAINING PROTEIN-RELATED"/>
    <property type="match status" value="1"/>
</dbReference>
<dbReference type="EMBL" id="ANJA01002338">
    <property type="protein sequence ID" value="ETO70408.1"/>
    <property type="molecule type" value="Genomic_DNA"/>
</dbReference>
<protein>
    <recommendedName>
        <fullName evidence="4">Auto-transporter adhesin head GIN domain-containing protein</fullName>
    </recommendedName>
</protein>